<accession>A0AAN8EV15</accession>
<dbReference type="PANTHER" id="PTHR37534:SF46">
    <property type="entry name" value="ZN(II)2CYS6 TRANSCRIPTION FACTOR (EUROFUNG)"/>
    <property type="match status" value="1"/>
</dbReference>
<evidence type="ECO:0000313" key="6">
    <source>
        <dbReference type="Proteomes" id="UP001316803"/>
    </source>
</evidence>
<evidence type="ECO:0000256" key="3">
    <source>
        <dbReference type="SAM" id="MobiDB-lite"/>
    </source>
</evidence>
<evidence type="ECO:0000256" key="2">
    <source>
        <dbReference type="ARBA" id="ARBA00023242"/>
    </source>
</evidence>
<keyword evidence="6" id="KW-1185">Reference proteome</keyword>
<keyword evidence="2" id="KW-0539">Nucleus</keyword>
<comment type="subcellular location">
    <subcellularLocation>
        <location evidence="1">Nucleus</location>
    </subcellularLocation>
</comment>
<sequence>MSKAKLASARTAHYEASGGDSIGTSKPSRNQESAGVDSLSQATASGDVPCAIALSPDDAEHTLSPDSEILHIDGLSSPSAAYCDMDDLLASSSGNAVLSWSPSLLEPWKIYLLDHFSRKIAPEVTVIDDRYNGWRQLILPVAHSDDLVMDAVLSASAFHFAVNARNNFCNPMKCYTQAIRTLQQRQDLTTFDQDGRHSIFFALLVLLVTVMINGYSDFPLILKLLESALVAIGGEDQLSIDEIGQFLKRQIRKIYTTRATSGPGAPASTALVENFKQTLQHFPPDSPCEHVLVWPTFLAACESVTAEHRHFFTQALMRHHKRNGFGNIPRALSHLQRIWARGGQKSWTMLLPEPQVFIV</sequence>
<organism evidence="5 6">
    <name type="scientific">Knufia fluminis</name>
    <dbReference type="NCBI Taxonomy" id="191047"/>
    <lineage>
        <taxon>Eukaryota</taxon>
        <taxon>Fungi</taxon>
        <taxon>Dikarya</taxon>
        <taxon>Ascomycota</taxon>
        <taxon>Pezizomycotina</taxon>
        <taxon>Eurotiomycetes</taxon>
        <taxon>Chaetothyriomycetidae</taxon>
        <taxon>Chaetothyriales</taxon>
        <taxon>Trichomeriaceae</taxon>
        <taxon>Knufia</taxon>
    </lineage>
</organism>
<feature type="transmembrane region" description="Helical" evidence="4">
    <location>
        <begin position="199"/>
        <end position="216"/>
    </location>
</feature>
<keyword evidence="4" id="KW-0472">Membrane</keyword>
<dbReference type="InterPro" id="IPR021858">
    <property type="entry name" value="Fun_TF"/>
</dbReference>
<proteinExistence type="predicted"/>
<comment type="caution">
    <text evidence="5">The sequence shown here is derived from an EMBL/GenBank/DDBJ whole genome shotgun (WGS) entry which is preliminary data.</text>
</comment>
<keyword evidence="4" id="KW-0812">Transmembrane</keyword>
<dbReference type="AlphaFoldDB" id="A0AAN8EV15"/>
<gene>
    <name evidence="5" type="ORF">OHC33_004113</name>
</gene>
<keyword evidence="4" id="KW-1133">Transmembrane helix</keyword>
<name>A0AAN8EV15_9EURO</name>
<dbReference type="Proteomes" id="UP001316803">
    <property type="component" value="Unassembled WGS sequence"/>
</dbReference>
<evidence type="ECO:0000256" key="1">
    <source>
        <dbReference type="ARBA" id="ARBA00004123"/>
    </source>
</evidence>
<dbReference type="Pfam" id="PF11951">
    <property type="entry name" value="Fungal_trans_2"/>
    <property type="match status" value="2"/>
</dbReference>
<reference evidence="5 6" key="1">
    <citation type="submission" date="2022-12" db="EMBL/GenBank/DDBJ databases">
        <title>Genomic features and morphological characterization of a novel Knufia sp. strain isolated from spacecraft assembly facility.</title>
        <authorList>
            <person name="Teixeira M."/>
            <person name="Chander A.M."/>
            <person name="Stajich J.E."/>
            <person name="Venkateswaran K."/>
        </authorList>
    </citation>
    <scope>NUCLEOTIDE SEQUENCE [LARGE SCALE GENOMIC DNA]</scope>
    <source>
        <strain evidence="5 6">FJI-L2-BK-P2</strain>
    </source>
</reference>
<feature type="compositionally biased region" description="Polar residues" evidence="3">
    <location>
        <begin position="22"/>
        <end position="40"/>
    </location>
</feature>
<feature type="region of interest" description="Disordered" evidence="3">
    <location>
        <begin position="1"/>
        <end position="40"/>
    </location>
</feature>
<dbReference type="PANTHER" id="PTHR37534">
    <property type="entry name" value="TRANSCRIPTIONAL ACTIVATOR PROTEIN UGA3"/>
    <property type="match status" value="1"/>
</dbReference>
<protein>
    <submittedName>
        <fullName evidence="5">Uncharacterized protein</fullName>
    </submittedName>
</protein>
<dbReference type="GO" id="GO:0005634">
    <property type="term" value="C:nucleus"/>
    <property type="evidence" value="ECO:0007669"/>
    <property type="project" value="UniProtKB-SubCell"/>
</dbReference>
<evidence type="ECO:0000256" key="4">
    <source>
        <dbReference type="SAM" id="Phobius"/>
    </source>
</evidence>
<dbReference type="EMBL" id="JAKLMC020000008">
    <property type="protein sequence ID" value="KAK5954391.1"/>
    <property type="molecule type" value="Genomic_DNA"/>
</dbReference>
<evidence type="ECO:0000313" key="5">
    <source>
        <dbReference type="EMBL" id="KAK5954391.1"/>
    </source>
</evidence>